<sequence>MQVGQSVSLLYKRRKTFLVSALGVYPVVSGEIYDFEVKENIKIRRTGEILNMFRQTYSFP</sequence>
<dbReference type="KEGG" id="eclx:LI66_08025"/>
<comment type="caution">
    <text evidence="1">The sequence shown here is derived from an EMBL/GenBank/DDBJ whole genome shotgun (WGS) entry which is preliminary data.</text>
</comment>
<reference evidence="1 2" key="1">
    <citation type="submission" date="2015-03" db="EMBL/GenBank/DDBJ databases">
        <authorList>
            <person name="McCorrison J."/>
            <person name="Sanka R."/>
            <person name="Adams M."/>
            <person name="Brinkac L."/>
            <person name="Nierman W."/>
            <person name="Sutton G."/>
            <person name="Nelson K."/>
            <person name="Kiedrowski L."/>
            <person name="Guerrero D."/>
            <person name="Bonomo R."/>
        </authorList>
    </citation>
    <scope>NUCLEOTIDE SEQUENCE [LARGE SCALE GENOMIC DNA]</scope>
    <source>
        <strain evidence="1 2">39373</strain>
    </source>
</reference>
<name>A0A837FGU9_9ENTR</name>
<protein>
    <submittedName>
        <fullName evidence="1">Uncharacterized protein</fullName>
    </submittedName>
</protein>
<dbReference type="Proteomes" id="UP000033679">
    <property type="component" value="Unassembled WGS sequence"/>
</dbReference>
<gene>
    <name evidence="1" type="ORF">SS59_03380</name>
</gene>
<dbReference type="KEGG" id="exf:BFV63_07945"/>
<evidence type="ECO:0000313" key="2">
    <source>
        <dbReference type="Proteomes" id="UP000033679"/>
    </source>
</evidence>
<proteinExistence type="predicted"/>
<organism evidence="1 2">
    <name type="scientific">Enterobacter hormaechei subsp. xiangfangensis</name>
    <dbReference type="NCBI Taxonomy" id="1296536"/>
    <lineage>
        <taxon>Bacteria</taxon>
        <taxon>Pseudomonadati</taxon>
        <taxon>Pseudomonadota</taxon>
        <taxon>Gammaproteobacteria</taxon>
        <taxon>Enterobacterales</taxon>
        <taxon>Enterobacteriaceae</taxon>
        <taxon>Enterobacter</taxon>
        <taxon>Enterobacter cloacae complex</taxon>
    </lineage>
</organism>
<dbReference type="AlphaFoldDB" id="A0A837FGU9"/>
<accession>A0A837FGU9</accession>
<dbReference type="EMBL" id="JZYN01000004">
    <property type="protein sequence ID" value="KJM69653.1"/>
    <property type="molecule type" value="Genomic_DNA"/>
</dbReference>
<evidence type="ECO:0000313" key="1">
    <source>
        <dbReference type="EMBL" id="KJM69653.1"/>
    </source>
</evidence>